<dbReference type="AlphaFoldDB" id="A0A3E3DQ37"/>
<evidence type="ECO:0000313" key="3">
    <source>
        <dbReference type="EMBL" id="RGD71407.1"/>
    </source>
</evidence>
<dbReference type="EMBL" id="QTJW01000004">
    <property type="protein sequence ID" value="RGD71407.1"/>
    <property type="molecule type" value="Genomic_DNA"/>
</dbReference>
<reference evidence="2 7" key="2">
    <citation type="submission" date="2019-09" db="EMBL/GenBank/DDBJ databases">
        <title>Draft genome sequencing of Hungatella hathewayi 123Y-2.</title>
        <authorList>
            <person name="Lv Q."/>
            <person name="Li S."/>
        </authorList>
    </citation>
    <scope>NUCLEOTIDE SEQUENCE [LARGE SCALE GENOMIC DNA]</scope>
    <source>
        <strain evidence="2 7">123Y-2</strain>
    </source>
</reference>
<evidence type="ECO:0000313" key="2">
    <source>
        <dbReference type="EMBL" id="MUB62909.1"/>
    </source>
</evidence>
<keyword evidence="1" id="KW-0472">Membrane</keyword>
<evidence type="ECO:0000256" key="1">
    <source>
        <dbReference type="SAM" id="Phobius"/>
    </source>
</evidence>
<organism evidence="3 5">
    <name type="scientific">Hungatella hathewayi</name>
    <dbReference type="NCBI Taxonomy" id="154046"/>
    <lineage>
        <taxon>Bacteria</taxon>
        <taxon>Bacillati</taxon>
        <taxon>Bacillota</taxon>
        <taxon>Clostridia</taxon>
        <taxon>Lachnospirales</taxon>
        <taxon>Lachnospiraceae</taxon>
        <taxon>Hungatella</taxon>
    </lineage>
</organism>
<name>A0A3E3DQ37_9FIRM</name>
<protein>
    <submittedName>
        <fullName evidence="3">Uncharacterized protein</fullName>
    </submittedName>
</protein>
<keyword evidence="1" id="KW-0812">Transmembrane</keyword>
<dbReference type="EMBL" id="QSSQ01000005">
    <property type="protein sequence ID" value="RGM06243.1"/>
    <property type="molecule type" value="Genomic_DNA"/>
</dbReference>
<proteinExistence type="predicted"/>
<comment type="caution">
    <text evidence="3">The sequence shown here is derived from an EMBL/GenBank/DDBJ whole genome shotgun (WGS) entry which is preliminary data.</text>
</comment>
<evidence type="ECO:0000313" key="7">
    <source>
        <dbReference type="Proteomes" id="UP000434223"/>
    </source>
</evidence>
<feature type="transmembrane region" description="Helical" evidence="1">
    <location>
        <begin position="6"/>
        <end position="25"/>
    </location>
</feature>
<evidence type="ECO:0000313" key="4">
    <source>
        <dbReference type="EMBL" id="RGM06243.1"/>
    </source>
</evidence>
<dbReference type="Proteomes" id="UP000434223">
    <property type="component" value="Unassembled WGS sequence"/>
</dbReference>
<accession>A0A3E3DQ37</accession>
<dbReference type="Proteomes" id="UP000261257">
    <property type="component" value="Unassembled WGS sequence"/>
</dbReference>
<sequence>MQTMIIPMVTLTVTLMGGGILLYFLRADKKRQPASGEQAAMQTAQEFMNVKDIRDKFLYSRDGYVFLYLRIHAISIDLYSTSEKNTLIRTLTAELSDIQRPFKFLAVSRPVDISPVIQEMTELLPEAGEKQKELLKQEIVQMSGYALSGDIVERQFYLMIWEKQAEGCEADLQKTAALLCEKFSAGGVLCDILQEKEIVRLLNLVHNPAYSHLEEPDYEATIPLLKEGIV</sequence>
<evidence type="ECO:0000313" key="5">
    <source>
        <dbReference type="Proteomes" id="UP000261023"/>
    </source>
</evidence>
<dbReference type="OrthoDB" id="2578816at2"/>
<dbReference type="Proteomes" id="UP000261023">
    <property type="component" value="Unassembled WGS sequence"/>
</dbReference>
<reference evidence="5 6" key="1">
    <citation type="submission" date="2018-08" db="EMBL/GenBank/DDBJ databases">
        <title>A genome reference for cultivated species of the human gut microbiota.</title>
        <authorList>
            <person name="Zou Y."/>
            <person name="Xue W."/>
            <person name="Luo G."/>
        </authorList>
    </citation>
    <scope>NUCLEOTIDE SEQUENCE [LARGE SCALE GENOMIC DNA]</scope>
    <source>
        <strain evidence="3 5">AF19-13AC</strain>
        <strain evidence="4 6">TF05-11AC</strain>
    </source>
</reference>
<evidence type="ECO:0000313" key="6">
    <source>
        <dbReference type="Proteomes" id="UP000261257"/>
    </source>
</evidence>
<keyword evidence="1" id="KW-1133">Transmembrane helix</keyword>
<dbReference type="EMBL" id="WNME01000004">
    <property type="protein sequence ID" value="MUB62909.1"/>
    <property type="molecule type" value="Genomic_DNA"/>
</dbReference>
<gene>
    <name evidence="3" type="ORF">DWX31_07430</name>
    <name evidence="4" type="ORF">DXC39_08760</name>
    <name evidence="2" type="ORF">GNE07_07535</name>
</gene>